<organism evidence="1 2">
    <name type="scientific">Lasius niger</name>
    <name type="common">Black garden ant</name>
    <dbReference type="NCBI Taxonomy" id="67767"/>
    <lineage>
        <taxon>Eukaryota</taxon>
        <taxon>Metazoa</taxon>
        <taxon>Ecdysozoa</taxon>
        <taxon>Arthropoda</taxon>
        <taxon>Hexapoda</taxon>
        <taxon>Insecta</taxon>
        <taxon>Pterygota</taxon>
        <taxon>Neoptera</taxon>
        <taxon>Endopterygota</taxon>
        <taxon>Hymenoptera</taxon>
        <taxon>Apocrita</taxon>
        <taxon>Aculeata</taxon>
        <taxon>Formicoidea</taxon>
        <taxon>Formicidae</taxon>
        <taxon>Formicinae</taxon>
        <taxon>Lasius</taxon>
        <taxon>Lasius</taxon>
    </lineage>
</organism>
<dbReference type="EMBL" id="LBMM01026770">
    <property type="protein sequence ID" value="KMQ82282.1"/>
    <property type="molecule type" value="Genomic_DNA"/>
</dbReference>
<reference evidence="1 2" key="1">
    <citation type="submission" date="2015-04" db="EMBL/GenBank/DDBJ databases">
        <title>Lasius niger genome sequencing.</title>
        <authorList>
            <person name="Konorov E.A."/>
            <person name="Nikitin M.A."/>
            <person name="Kirill M.V."/>
            <person name="Chang P."/>
        </authorList>
    </citation>
    <scope>NUCLEOTIDE SEQUENCE [LARGE SCALE GENOMIC DNA]</scope>
    <source>
        <tissue evidence="1">Whole</tissue>
    </source>
</reference>
<proteinExistence type="predicted"/>
<name>A0A0J7JVX5_LASNI</name>
<keyword evidence="2" id="KW-1185">Reference proteome</keyword>
<comment type="caution">
    <text evidence="1">The sequence shown here is derived from an EMBL/GenBank/DDBJ whole genome shotgun (WGS) entry which is preliminary data.</text>
</comment>
<dbReference type="Proteomes" id="UP000036403">
    <property type="component" value="Unassembled WGS sequence"/>
</dbReference>
<evidence type="ECO:0000313" key="2">
    <source>
        <dbReference type="Proteomes" id="UP000036403"/>
    </source>
</evidence>
<evidence type="ECO:0000313" key="1">
    <source>
        <dbReference type="EMBL" id="KMQ82282.1"/>
    </source>
</evidence>
<sequence length="76" mass="8568">MQERNLSQSSSFVDALKNHLPLMEDTGILEDFMAKLSTAPDKDTLWMRLSKTVDLHIKNCEGLLKSSNSVLPAKYD</sequence>
<dbReference type="AlphaFoldDB" id="A0A0J7JVX5"/>
<protein>
    <submittedName>
        <fullName evidence="1">Uncharacterized protein</fullName>
    </submittedName>
</protein>
<dbReference type="PaxDb" id="67767-A0A0J7JVX5"/>
<accession>A0A0J7JVX5</accession>
<gene>
    <name evidence="1" type="ORF">RF55_23539</name>
</gene>